<feature type="region of interest" description="Disordered" evidence="10">
    <location>
        <begin position="90"/>
        <end position="109"/>
    </location>
</feature>
<feature type="compositionally biased region" description="Pro residues" evidence="10">
    <location>
        <begin position="406"/>
        <end position="418"/>
    </location>
</feature>
<feature type="domain" description="GTP-eEF1A C-terminal" evidence="13">
    <location>
        <begin position="899"/>
        <end position="1007"/>
    </location>
</feature>
<comment type="caution">
    <text evidence="14">The sequence shown here is derived from an EMBL/GenBank/DDBJ whole genome shotgun (WGS) entry which is preliminary data.</text>
</comment>
<feature type="compositionally biased region" description="Polar residues" evidence="10">
    <location>
        <begin position="163"/>
        <end position="180"/>
    </location>
</feature>
<feature type="domain" description="HBS1-like protein N-terminal" evidence="12">
    <location>
        <begin position="17"/>
        <end position="81"/>
    </location>
</feature>
<gene>
    <name evidence="14" type="ORF">EUX98_g505</name>
</gene>
<dbReference type="GO" id="GO:0003924">
    <property type="term" value="F:GTPase activity"/>
    <property type="evidence" value="ECO:0007669"/>
    <property type="project" value="InterPro"/>
</dbReference>
<feature type="compositionally biased region" description="Polar residues" evidence="10">
    <location>
        <begin position="319"/>
        <end position="336"/>
    </location>
</feature>
<evidence type="ECO:0000313" key="15">
    <source>
        <dbReference type="Proteomes" id="UP000308730"/>
    </source>
</evidence>
<dbReference type="Pfam" id="PF22594">
    <property type="entry name" value="GTP-eEF1A_C"/>
    <property type="match status" value="1"/>
</dbReference>
<keyword evidence="4" id="KW-0547">Nucleotide-binding</keyword>
<dbReference type="Proteomes" id="UP000308730">
    <property type="component" value="Unassembled WGS sequence"/>
</dbReference>
<protein>
    <recommendedName>
        <fullName evidence="16">Tr-type G domain-containing protein</fullName>
    </recommendedName>
</protein>
<evidence type="ECO:0000256" key="10">
    <source>
        <dbReference type="SAM" id="MobiDB-lite"/>
    </source>
</evidence>
<dbReference type="EMBL" id="SGPM01000004">
    <property type="protein sequence ID" value="THH33638.1"/>
    <property type="molecule type" value="Genomic_DNA"/>
</dbReference>
<evidence type="ECO:0000259" key="13">
    <source>
        <dbReference type="Pfam" id="PF22594"/>
    </source>
</evidence>
<evidence type="ECO:0000256" key="9">
    <source>
        <dbReference type="ARBA" id="ARBA00049117"/>
    </source>
</evidence>
<dbReference type="InterPro" id="IPR050100">
    <property type="entry name" value="TRAFAC_GTPase_members"/>
</dbReference>
<evidence type="ECO:0000256" key="8">
    <source>
        <dbReference type="ARBA" id="ARBA00023134"/>
    </source>
</evidence>
<keyword evidence="7" id="KW-0648">Protein biosynthesis</keyword>
<evidence type="ECO:0000256" key="6">
    <source>
        <dbReference type="ARBA" id="ARBA00022845"/>
    </source>
</evidence>
<dbReference type="InterPro" id="IPR009000">
    <property type="entry name" value="Transl_B-barrel_sf"/>
</dbReference>
<feature type="region of interest" description="Disordered" evidence="10">
    <location>
        <begin position="488"/>
        <end position="595"/>
    </location>
</feature>
<dbReference type="CDD" id="cd16267">
    <property type="entry name" value="HBS1-like_II"/>
    <property type="match status" value="1"/>
</dbReference>
<feature type="compositionally biased region" description="Basic and acidic residues" evidence="10">
    <location>
        <begin position="146"/>
        <end position="156"/>
    </location>
</feature>
<feature type="compositionally biased region" description="Basic and acidic residues" evidence="10">
    <location>
        <begin position="545"/>
        <end position="561"/>
    </location>
</feature>
<sequence length="1024" mass="110973">MSRHRDIRNMNIADEMQDDYSDGGEDDLSPEDYERLIECADMVRETIGPENSSGITDYDIKDTLYHYNFDVDLSVAWLLEEVERRIAARERRDHKPLPPPPGFDQADVVSPHMDQQGLIRLTPLSPEDPADSFLSPSGWRLSTITEKTERTEDSRDWGPPPETNSVGVRSVSSWTSTTDYGQPIERVEDPNEIPPSPPESALERLSKRESPPSASSTGSRTPTMQYRSLQIEETAELYDAVSPASNHQTPYPPEDSLLLKKSSSRSSQRSAVSAKPKSKLSELASSRSSVSRASRSSRTSATESVSNTSTATYPPLRPSSESMMSFNSDAESSVTGSSLLSLQVRKAIETAMQLEQLESHSDRMPVHDAAATPEVLSPQTAPPAIRAEPSVPTSSRSPAPSVRETPAPPSASLQPPPASNARQPSKLALLAQAKAQGHWMPKTKKSPAPAPGLSLHKSHTEYLTPIANGPTATTAITTTYQSLGSLAKMPRLTPSYPPPVQVTSPTSTEVKKQSKLAMKSRKLQQKPEPEPEPEPAPPPDPIFTAKEREKVEKLAQQKKSAETSSRASSAPGTPKKSAAKLLKSGTSTPLRGGTDIRQLDMSALNLTPEDSAPVDEPPPKITIARENVLEEARKMLEGKDEKKGVSLVVIGHVDAGKSTLIGRLLDFIPNMISGASQADCALLVVDAATGEFEAGFERGGQTREHLILVRSLGVSQVVVAVNKLDQVQWEKDRYEEICSLLRPFLAQSGFHPSKTKFVPVGAMSGINLLNRDGEDAELLRKWYKGPALVDLLDVLVPPTRDILSSLRFPIANVFKGQSSSIAVTGRVCGGIVQVGERLRVLPGDDSALVKLIEHEENTVQWAAAGSNVTLYLTSVDPGHVNIGSVLCPPTDLIQLTTVFTARIIVFDIQIPITAGTSVELFHHSHDVPASISKLLCTIDRASGTIIKTGPRVLAKGASAEVQITLRSTTMAGPTTRAQAIPLEPFSVNKEMGRVLLRRGGETIAAGTYLRRSFNFYMLILCQAL</sequence>
<dbReference type="GO" id="GO:0002184">
    <property type="term" value="P:cytoplasmic translational termination"/>
    <property type="evidence" value="ECO:0007669"/>
    <property type="project" value="UniProtKB-ARBA"/>
</dbReference>
<evidence type="ECO:0000256" key="4">
    <source>
        <dbReference type="ARBA" id="ARBA00022741"/>
    </source>
</evidence>
<evidence type="ECO:0000259" key="11">
    <source>
        <dbReference type="Pfam" id="PF00009"/>
    </source>
</evidence>
<dbReference type="Gene3D" id="3.40.50.300">
    <property type="entry name" value="P-loop containing nucleotide triphosphate hydrolases"/>
    <property type="match status" value="2"/>
</dbReference>
<comment type="subcellular location">
    <subcellularLocation>
        <location evidence="1">Cytoplasm</location>
    </subcellularLocation>
</comment>
<evidence type="ECO:0000259" key="12">
    <source>
        <dbReference type="Pfam" id="PF08938"/>
    </source>
</evidence>
<dbReference type="SUPFAM" id="SSF52540">
    <property type="entry name" value="P-loop containing nucleoside triphosphate hydrolases"/>
    <property type="match status" value="1"/>
</dbReference>
<dbReference type="GO" id="GO:0006417">
    <property type="term" value="P:regulation of translation"/>
    <property type="evidence" value="ECO:0007669"/>
    <property type="project" value="UniProtKB-KW"/>
</dbReference>
<feature type="region of interest" description="Disordered" evidence="10">
    <location>
        <begin position="122"/>
        <end position="336"/>
    </location>
</feature>
<comment type="similarity">
    <text evidence="2">Belongs to the TRAFAC class translation factor GTPase superfamily. Classic translation factor GTPase family. EF-Tu/EF-1A subfamily.</text>
</comment>
<dbReference type="SUPFAM" id="SSF50465">
    <property type="entry name" value="EF-Tu/eEF-1alpha/eIF2-gamma C-terminal domain"/>
    <property type="match status" value="1"/>
</dbReference>
<evidence type="ECO:0000256" key="3">
    <source>
        <dbReference type="ARBA" id="ARBA00022490"/>
    </source>
</evidence>
<dbReference type="AlphaFoldDB" id="A0A4S4N6L9"/>
<comment type="catalytic activity">
    <reaction evidence="9">
        <text>GTP + H2O = GDP + phosphate + H(+)</text>
        <dbReference type="Rhea" id="RHEA:19669"/>
        <dbReference type="ChEBI" id="CHEBI:15377"/>
        <dbReference type="ChEBI" id="CHEBI:15378"/>
        <dbReference type="ChEBI" id="CHEBI:37565"/>
        <dbReference type="ChEBI" id="CHEBI:43474"/>
        <dbReference type="ChEBI" id="CHEBI:58189"/>
    </reaction>
    <physiologicalReaction direction="left-to-right" evidence="9">
        <dbReference type="Rhea" id="RHEA:19670"/>
    </physiologicalReaction>
</comment>
<dbReference type="InterPro" id="IPR009001">
    <property type="entry name" value="Transl_elong_EF1A/Init_IF2_C"/>
</dbReference>
<dbReference type="CDD" id="cd04093">
    <property type="entry name" value="HBS1_C_III"/>
    <property type="match status" value="1"/>
</dbReference>
<feature type="compositionally biased region" description="Polar residues" evidence="10">
    <location>
        <begin position="212"/>
        <end position="228"/>
    </location>
</feature>
<evidence type="ECO:0000256" key="7">
    <source>
        <dbReference type="ARBA" id="ARBA00022917"/>
    </source>
</evidence>
<dbReference type="OrthoDB" id="342024at2759"/>
<dbReference type="GO" id="GO:0005525">
    <property type="term" value="F:GTP binding"/>
    <property type="evidence" value="ECO:0007669"/>
    <property type="project" value="UniProtKB-KW"/>
</dbReference>
<keyword evidence="15" id="KW-1185">Reference proteome</keyword>
<feature type="domain" description="Tr-type G" evidence="11">
    <location>
        <begin position="666"/>
        <end position="789"/>
    </location>
</feature>
<dbReference type="SUPFAM" id="SSF50447">
    <property type="entry name" value="Translation proteins"/>
    <property type="match status" value="1"/>
</dbReference>
<dbReference type="InterPro" id="IPR000795">
    <property type="entry name" value="T_Tr_GTP-bd_dom"/>
</dbReference>
<feature type="compositionally biased region" description="Low complexity" evidence="10">
    <location>
        <begin position="259"/>
        <end position="306"/>
    </location>
</feature>
<dbReference type="FunFam" id="2.40.30.10:FF:000020">
    <property type="entry name" value="Translation elongation factor EF-1"/>
    <property type="match status" value="1"/>
</dbReference>
<keyword evidence="3" id="KW-0963">Cytoplasm</keyword>
<evidence type="ECO:0000256" key="5">
    <source>
        <dbReference type="ARBA" id="ARBA00022801"/>
    </source>
</evidence>
<dbReference type="GO" id="GO:0005829">
    <property type="term" value="C:cytosol"/>
    <property type="evidence" value="ECO:0007669"/>
    <property type="project" value="GOC"/>
</dbReference>
<evidence type="ECO:0000313" key="14">
    <source>
        <dbReference type="EMBL" id="THH33638.1"/>
    </source>
</evidence>
<dbReference type="Gene3D" id="2.40.30.10">
    <property type="entry name" value="Translation factors"/>
    <property type="match status" value="2"/>
</dbReference>
<evidence type="ECO:0008006" key="16">
    <source>
        <dbReference type="Google" id="ProtNLM"/>
    </source>
</evidence>
<feature type="compositionally biased region" description="Basic and acidic residues" evidence="10">
    <location>
        <begin position="201"/>
        <end position="210"/>
    </location>
</feature>
<accession>A0A4S4N6L9</accession>
<evidence type="ECO:0000256" key="2">
    <source>
        <dbReference type="ARBA" id="ARBA00007249"/>
    </source>
</evidence>
<dbReference type="InterPro" id="IPR015033">
    <property type="entry name" value="HBS1-like_N"/>
</dbReference>
<feature type="compositionally biased region" description="Acidic residues" evidence="10">
    <location>
        <begin position="15"/>
        <end position="31"/>
    </location>
</feature>
<organism evidence="14 15">
    <name type="scientific">Antrodiella citrinella</name>
    <dbReference type="NCBI Taxonomy" id="2447956"/>
    <lineage>
        <taxon>Eukaryota</taxon>
        <taxon>Fungi</taxon>
        <taxon>Dikarya</taxon>
        <taxon>Basidiomycota</taxon>
        <taxon>Agaricomycotina</taxon>
        <taxon>Agaricomycetes</taxon>
        <taxon>Polyporales</taxon>
        <taxon>Steccherinaceae</taxon>
        <taxon>Antrodiella</taxon>
    </lineage>
</organism>
<feature type="compositionally biased region" description="Low complexity" evidence="10">
    <location>
        <begin position="426"/>
        <end position="436"/>
    </location>
</feature>
<keyword evidence="8" id="KW-0342">GTP-binding</keyword>
<keyword evidence="6" id="KW-0810">Translation regulation</keyword>
<keyword evidence="5" id="KW-0378">Hydrolase</keyword>
<feature type="region of interest" description="Disordered" evidence="10">
    <location>
        <begin position="353"/>
        <end position="456"/>
    </location>
</feature>
<dbReference type="InterPro" id="IPR027417">
    <property type="entry name" value="P-loop_NTPase"/>
</dbReference>
<evidence type="ECO:0000256" key="1">
    <source>
        <dbReference type="ARBA" id="ARBA00004496"/>
    </source>
</evidence>
<feature type="compositionally biased region" description="Polar residues" evidence="10">
    <location>
        <begin position="562"/>
        <end position="571"/>
    </location>
</feature>
<dbReference type="InterPro" id="IPR054696">
    <property type="entry name" value="GTP-eEF1A_C"/>
</dbReference>
<proteinExistence type="inferred from homology"/>
<reference evidence="14 15" key="1">
    <citation type="submission" date="2019-02" db="EMBL/GenBank/DDBJ databases">
        <title>Genome sequencing of the rare red list fungi Antrodiella citrinella (Flaviporus citrinellus).</title>
        <authorList>
            <person name="Buettner E."/>
            <person name="Kellner H."/>
        </authorList>
    </citation>
    <scope>NUCLEOTIDE SEQUENCE [LARGE SCALE GENOMIC DNA]</scope>
    <source>
        <strain evidence="14 15">DSM 108506</strain>
    </source>
</reference>
<name>A0A4S4N6L9_9APHY</name>
<feature type="compositionally biased region" description="Basic and acidic residues" evidence="10">
    <location>
        <begin position="357"/>
        <end position="366"/>
    </location>
</feature>
<dbReference type="Pfam" id="PF00009">
    <property type="entry name" value="GTP_EFTU"/>
    <property type="match status" value="1"/>
</dbReference>
<dbReference type="PANTHER" id="PTHR23115">
    <property type="entry name" value="TRANSLATION FACTOR"/>
    <property type="match status" value="1"/>
</dbReference>
<feature type="region of interest" description="Disordered" evidence="10">
    <location>
        <begin position="1"/>
        <end position="31"/>
    </location>
</feature>
<dbReference type="Pfam" id="PF08938">
    <property type="entry name" value="HBS1_N"/>
    <property type="match status" value="1"/>
</dbReference>